<protein>
    <recommendedName>
        <fullName evidence="2">histidine kinase</fullName>
        <ecNumber evidence="2">2.7.13.3</ecNumber>
    </recommendedName>
</protein>
<dbReference type="InterPro" id="IPR050482">
    <property type="entry name" value="Sensor_HK_TwoCompSys"/>
</dbReference>
<dbReference type="Pfam" id="PF02518">
    <property type="entry name" value="HATPase_c"/>
    <property type="match status" value="1"/>
</dbReference>
<keyword evidence="8" id="KW-0902">Two-component regulatory system</keyword>
<feature type="transmembrane region" description="Helical" evidence="9">
    <location>
        <begin position="46"/>
        <end position="63"/>
    </location>
</feature>
<evidence type="ECO:0000256" key="1">
    <source>
        <dbReference type="ARBA" id="ARBA00000085"/>
    </source>
</evidence>
<keyword evidence="9" id="KW-1133">Transmembrane helix</keyword>
<feature type="transmembrane region" description="Helical" evidence="9">
    <location>
        <begin position="113"/>
        <end position="132"/>
    </location>
</feature>
<dbReference type="PANTHER" id="PTHR24421:SF10">
    <property type="entry name" value="NITRATE_NITRITE SENSOR PROTEIN NARQ"/>
    <property type="match status" value="1"/>
</dbReference>
<comment type="catalytic activity">
    <reaction evidence="1">
        <text>ATP + protein L-histidine = ADP + protein N-phospho-L-histidine.</text>
        <dbReference type="EC" id="2.7.13.3"/>
    </reaction>
</comment>
<dbReference type="EC" id="2.7.13.3" evidence="2"/>
<gene>
    <name evidence="11" type="ORF">HDA32_001250</name>
</gene>
<reference evidence="11 12" key="1">
    <citation type="submission" date="2020-07" db="EMBL/GenBank/DDBJ databases">
        <title>Sequencing the genomes of 1000 actinobacteria strains.</title>
        <authorList>
            <person name="Klenk H.-P."/>
        </authorList>
    </citation>
    <scope>NUCLEOTIDE SEQUENCE [LARGE SCALE GENOMIC DNA]</scope>
    <source>
        <strain evidence="11 12">CXB654</strain>
    </source>
</reference>
<keyword evidence="7" id="KW-0067">ATP-binding</keyword>
<keyword evidence="9" id="KW-0812">Transmembrane</keyword>
<dbReference type="InterPro" id="IPR003594">
    <property type="entry name" value="HATPase_dom"/>
</dbReference>
<evidence type="ECO:0000313" key="12">
    <source>
        <dbReference type="Proteomes" id="UP000589036"/>
    </source>
</evidence>
<name>A0A852TW84_9ACTN</name>
<dbReference type="InterPro" id="IPR011712">
    <property type="entry name" value="Sig_transdc_His_kin_sub3_dim/P"/>
</dbReference>
<dbReference type="AlphaFoldDB" id="A0A852TW84"/>
<dbReference type="Gene3D" id="3.30.565.10">
    <property type="entry name" value="Histidine kinase-like ATPase, C-terminal domain"/>
    <property type="match status" value="1"/>
</dbReference>
<feature type="transmembrane region" description="Helical" evidence="9">
    <location>
        <begin position="138"/>
        <end position="156"/>
    </location>
</feature>
<accession>A0A852TW84</accession>
<feature type="transmembrane region" description="Helical" evidence="9">
    <location>
        <begin position="83"/>
        <end position="101"/>
    </location>
</feature>
<evidence type="ECO:0000259" key="10">
    <source>
        <dbReference type="SMART" id="SM00387"/>
    </source>
</evidence>
<dbReference type="InterPro" id="IPR036890">
    <property type="entry name" value="HATPase_C_sf"/>
</dbReference>
<keyword evidence="6 11" id="KW-0418">Kinase</keyword>
<dbReference type="GO" id="GO:0016020">
    <property type="term" value="C:membrane"/>
    <property type="evidence" value="ECO:0007669"/>
    <property type="project" value="InterPro"/>
</dbReference>
<evidence type="ECO:0000256" key="6">
    <source>
        <dbReference type="ARBA" id="ARBA00022777"/>
    </source>
</evidence>
<keyword evidence="4" id="KW-0808">Transferase</keyword>
<evidence type="ECO:0000256" key="5">
    <source>
        <dbReference type="ARBA" id="ARBA00022741"/>
    </source>
</evidence>
<evidence type="ECO:0000256" key="7">
    <source>
        <dbReference type="ARBA" id="ARBA00022840"/>
    </source>
</evidence>
<dbReference type="GO" id="GO:0005524">
    <property type="term" value="F:ATP binding"/>
    <property type="evidence" value="ECO:0007669"/>
    <property type="project" value="UniProtKB-KW"/>
</dbReference>
<comment type="caution">
    <text evidence="11">The sequence shown here is derived from an EMBL/GenBank/DDBJ whole genome shotgun (WGS) entry which is preliminary data.</text>
</comment>
<dbReference type="Proteomes" id="UP000589036">
    <property type="component" value="Unassembled WGS sequence"/>
</dbReference>
<dbReference type="GO" id="GO:0000155">
    <property type="term" value="F:phosphorelay sensor kinase activity"/>
    <property type="evidence" value="ECO:0007669"/>
    <property type="project" value="InterPro"/>
</dbReference>
<evidence type="ECO:0000256" key="8">
    <source>
        <dbReference type="ARBA" id="ARBA00023012"/>
    </source>
</evidence>
<dbReference type="PANTHER" id="PTHR24421">
    <property type="entry name" value="NITRATE/NITRITE SENSOR PROTEIN NARX-RELATED"/>
    <property type="match status" value="1"/>
</dbReference>
<dbReference type="SMART" id="SM00387">
    <property type="entry name" value="HATPase_c"/>
    <property type="match status" value="1"/>
</dbReference>
<proteinExistence type="predicted"/>
<evidence type="ECO:0000256" key="9">
    <source>
        <dbReference type="SAM" id="Phobius"/>
    </source>
</evidence>
<evidence type="ECO:0000256" key="2">
    <source>
        <dbReference type="ARBA" id="ARBA00012438"/>
    </source>
</evidence>
<organism evidence="11 12">
    <name type="scientific">Spinactinospora alkalitolerans</name>
    <dbReference type="NCBI Taxonomy" id="687207"/>
    <lineage>
        <taxon>Bacteria</taxon>
        <taxon>Bacillati</taxon>
        <taxon>Actinomycetota</taxon>
        <taxon>Actinomycetes</taxon>
        <taxon>Streptosporangiales</taxon>
        <taxon>Nocardiopsidaceae</taxon>
        <taxon>Spinactinospora</taxon>
    </lineage>
</organism>
<dbReference type="EMBL" id="JACCCC010000001">
    <property type="protein sequence ID" value="NYE46130.1"/>
    <property type="molecule type" value="Genomic_DNA"/>
</dbReference>
<feature type="domain" description="Histidine kinase/HSP90-like ATPase" evidence="10">
    <location>
        <begin position="296"/>
        <end position="387"/>
    </location>
</feature>
<dbReference type="RefSeq" id="WP_179642284.1">
    <property type="nucleotide sequence ID" value="NZ_BAAAYY010000051.1"/>
</dbReference>
<evidence type="ECO:0000313" key="11">
    <source>
        <dbReference type="EMBL" id="NYE46130.1"/>
    </source>
</evidence>
<dbReference type="GO" id="GO:0046983">
    <property type="term" value="F:protein dimerization activity"/>
    <property type="evidence" value="ECO:0007669"/>
    <property type="project" value="InterPro"/>
</dbReference>
<keyword evidence="12" id="KW-1185">Reference proteome</keyword>
<dbReference type="Gene3D" id="1.20.5.1930">
    <property type="match status" value="1"/>
</dbReference>
<dbReference type="Pfam" id="PF07730">
    <property type="entry name" value="HisKA_3"/>
    <property type="match status" value="1"/>
</dbReference>
<dbReference type="SUPFAM" id="SSF55874">
    <property type="entry name" value="ATPase domain of HSP90 chaperone/DNA topoisomerase II/histidine kinase"/>
    <property type="match status" value="1"/>
</dbReference>
<keyword evidence="5" id="KW-0547">Nucleotide-binding</keyword>
<sequence length="393" mass="42744">MNGLLERIGRIRRDDVAVALAVGAIAFSSSYYAELDRDVTSYGNPLAPWGLVVLALAVVPLLWRSSHPILVGLVSCTATTAYYPLNFSDGFVIVAGAIALYTVVEQGYRVRGWLLGLAQFLIIQIWEALALGVPRPEYALGMFSWVLVILIFGEVMRKRREYRDVLRERAEEAERTREEEVRRRASDERLRLAREVHDVVAHNISLINVQAGSALYLIDSEPGRAAEALATIKQTSKETLRELRATLGVLRSVDESAPRSPAPGLSRLAELVERTRSAGVEVTVRSVGEPRRLATGTDSAAYRIVQESLTNAVRHAEPTAVTVELGYEPKGMSIVVGDNGRGAPEDLAPGNGITGMRERAAALGGDLRAAAGRDGGFTVSAWLPECAERTEEA</sequence>
<keyword evidence="3" id="KW-0597">Phosphoprotein</keyword>
<keyword evidence="9" id="KW-0472">Membrane</keyword>
<feature type="transmembrane region" description="Helical" evidence="9">
    <location>
        <begin position="16"/>
        <end position="34"/>
    </location>
</feature>
<evidence type="ECO:0000256" key="4">
    <source>
        <dbReference type="ARBA" id="ARBA00022679"/>
    </source>
</evidence>
<evidence type="ECO:0000256" key="3">
    <source>
        <dbReference type="ARBA" id="ARBA00022553"/>
    </source>
</evidence>
<dbReference type="CDD" id="cd16917">
    <property type="entry name" value="HATPase_UhpB-NarQ-NarX-like"/>
    <property type="match status" value="1"/>
</dbReference>